<dbReference type="Gene3D" id="2.60.40.1120">
    <property type="entry name" value="Carboxypeptidase-like, regulatory domain"/>
    <property type="match status" value="1"/>
</dbReference>
<dbReference type="InterPro" id="IPR023997">
    <property type="entry name" value="TonB-dep_OMP_SusC/RagA_CS"/>
</dbReference>
<evidence type="ECO:0000256" key="5">
    <source>
        <dbReference type="ARBA" id="ARBA00023136"/>
    </source>
</evidence>
<organism evidence="9 10">
    <name type="scientific">Cyclobacterium amurskyense</name>
    <dbReference type="NCBI Taxonomy" id="320787"/>
    <lineage>
        <taxon>Bacteria</taxon>
        <taxon>Pseudomonadati</taxon>
        <taxon>Bacteroidota</taxon>
        <taxon>Cytophagia</taxon>
        <taxon>Cytophagales</taxon>
        <taxon>Cyclobacteriaceae</taxon>
        <taxon>Cyclobacterium</taxon>
    </lineage>
</organism>
<comment type="similarity">
    <text evidence="7">Belongs to the TonB-dependent receptor family.</text>
</comment>
<dbReference type="InterPro" id="IPR036942">
    <property type="entry name" value="Beta-barrel_TonB_sf"/>
</dbReference>
<dbReference type="InterPro" id="IPR008969">
    <property type="entry name" value="CarboxyPept-like_regulatory"/>
</dbReference>
<dbReference type="NCBIfam" id="TIGR04056">
    <property type="entry name" value="OMP_RagA_SusC"/>
    <property type="match status" value="1"/>
</dbReference>
<keyword evidence="6 7" id="KW-0998">Cell outer membrane</keyword>
<dbReference type="NCBIfam" id="TIGR04057">
    <property type="entry name" value="SusC_RagA_signa"/>
    <property type="match status" value="1"/>
</dbReference>
<dbReference type="STRING" id="320787.CA2015_3536"/>
<sequence length="1129" mass="123401">MKKKLLQTIMMLSKGFLYGLVFQMLVVNFTSVIQAKGQYKSIEEVTIRLSAPSLSIGQFFKEVERKTPFKFAFDNQRLDRSQIILFDQQKGTVEESLIVAGKQLKLSFRQINNTIDVIKRIEPESISPIIAERKPITGTVKDENGEAIPGATVLIVGTNTGTATDIDGNFSLDVEEGAEILISFIGFEPQKVVIGNQSKLTITMSEDQSSLDEVVVVGYGTQKSRDLTTAVAKLSGEKLEDRTGTITRVDQALIGALAGVRVQEVSGQPGRPLSIKVRGTGSITAGSEPLYVVDGVPISGDLDNIAVGNIESIEVLKDAAASAIYGSRGANGVVIITTKRGTSGAPVVSIKTRYGFQQVAKTYDVLNRDEWIDFAVEERNNTYLLNGGDPNVPYDDRPGGSRINPEWISNPGSFPDTDWQALISRTAPIHNSQLSISGGTENTTYNVYADVFQQEGVIKHTDYNRYSFKINVETKIHERVKVGLNISPSFSIQNEADAEDVGGPIARAKFLAPIVEPHLGTVNTGGEPYTRTDILVNPLAWLEETDDKTKRFRTIGSFYAEVEIMKNLSLRNATSADYASGNNSFYKTNNVNRDNGSFAQAATSLNTNLLNETLLSYSIGNDNHDFTAIAGFSAQKFRNENTFSEVRGFPDDLVKTLNAGTELITAQSTASEHSLLSYFSRATYSLNDRYLVTASIRRDGSSRFGGNNKWGWFPSVSMGWRVSEENFMQNVNALNNLKLRASYGATGNYNIPNYGYIGSLSQTNYVLGDGTGSLVGGLSPSSFSNPELSWEKNNTLNLGVDIGFLENRFTLGVDVYRSITRDLLLNVPIPVISGFSSTLQNIGKVENKGLEFELGARVINTSDFSWRIDGNLSFNRNKVLELGPEGAPIPGFARGTSVTITQIGSPIGSYFLIPVAGVFMTEEELNSSPKSKTQNVGDLKYVDTNEDGIITDDDKQIVGKNQPDFTWGLTQTIQYKNFDLSIMAYGESGNHLLNESQGGAGRSHVGNVLGYWRDRYVSAENPGDGKTPRAAVTSNLTTPSTFWLFDGSFWRIRNVSLGYNAPDVFLGNFRGAISGLRVYLSAENVFTKDNYFGNPQTGVRNNSLLVPGIDATNTYPLAKSLVLGLNITF</sequence>
<dbReference type="Proteomes" id="UP000036520">
    <property type="component" value="Chromosome"/>
</dbReference>
<dbReference type="RefSeq" id="WP_048643085.1">
    <property type="nucleotide sequence ID" value="NZ_CP012040.1"/>
</dbReference>
<keyword evidence="5 7" id="KW-0472">Membrane</keyword>
<protein>
    <submittedName>
        <fullName evidence="9">TonB-dependent receptor</fullName>
    </submittedName>
</protein>
<dbReference type="EMBL" id="CP012040">
    <property type="protein sequence ID" value="AKP52916.1"/>
    <property type="molecule type" value="Genomic_DNA"/>
</dbReference>
<keyword evidence="10" id="KW-1185">Reference proteome</keyword>
<comment type="subcellular location">
    <subcellularLocation>
        <location evidence="1 7">Cell outer membrane</location>
        <topology evidence="1 7">Multi-pass membrane protein</topology>
    </subcellularLocation>
</comment>
<gene>
    <name evidence="9" type="ORF">CA2015_3536</name>
</gene>
<name>A0A0H4PEL4_9BACT</name>
<reference evidence="9 10" key="1">
    <citation type="submission" date="2015-07" db="EMBL/GenBank/DDBJ databases">
        <authorList>
            <person name="Kim K.M."/>
        </authorList>
    </citation>
    <scope>NUCLEOTIDE SEQUENCE [LARGE SCALE GENOMIC DNA]</scope>
    <source>
        <strain evidence="9 10">KCTC 12363</strain>
    </source>
</reference>
<evidence type="ECO:0000259" key="8">
    <source>
        <dbReference type="Pfam" id="PF07715"/>
    </source>
</evidence>
<dbReference type="KEGG" id="camu:CA2015_3536"/>
<dbReference type="GO" id="GO:0009279">
    <property type="term" value="C:cell outer membrane"/>
    <property type="evidence" value="ECO:0007669"/>
    <property type="project" value="UniProtKB-SubCell"/>
</dbReference>
<dbReference type="InterPro" id="IPR012910">
    <property type="entry name" value="Plug_dom"/>
</dbReference>
<dbReference type="AlphaFoldDB" id="A0A0H4PEL4"/>
<evidence type="ECO:0000313" key="9">
    <source>
        <dbReference type="EMBL" id="AKP52916.1"/>
    </source>
</evidence>
<dbReference type="InterPro" id="IPR037066">
    <property type="entry name" value="Plug_dom_sf"/>
</dbReference>
<evidence type="ECO:0000256" key="2">
    <source>
        <dbReference type="ARBA" id="ARBA00022448"/>
    </source>
</evidence>
<evidence type="ECO:0000256" key="3">
    <source>
        <dbReference type="ARBA" id="ARBA00022452"/>
    </source>
</evidence>
<evidence type="ECO:0000256" key="6">
    <source>
        <dbReference type="ARBA" id="ARBA00023237"/>
    </source>
</evidence>
<dbReference type="OrthoDB" id="9768177at2"/>
<keyword evidence="4 7" id="KW-0812">Transmembrane</keyword>
<dbReference type="SUPFAM" id="SSF56935">
    <property type="entry name" value="Porins"/>
    <property type="match status" value="1"/>
</dbReference>
<evidence type="ECO:0000256" key="7">
    <source>
        <dbReference type="PROSITE-ProRule" id="PRU01360"/>
    </source>
</evidence>
<dbReference type="Pfam" id="PF13715">
    <property type="entry name" value="CarbopepD_reg_2"/>
    <property type="match status" value="1"/>
</dbReference>
<evidence type="ECO:0000256" key="1">
    <source>
        <dbReference type="ARBA" id="ARBA00004571"/>
    </source>
</evidence>
<dbReference type="Gene3D" id="2.40.170.20">
    <property type="entry name" value="TonB-dependent receptor, beta-barrel domain"/>
    <property type="match status" value="1"/>
</dbReference>
<feature type="domain" description="TonB-dependent receptor plug" evidence="8">
    <location>
        <begin position="224"/>
        <end position="333"/>
    </location>
</feature>
<keyword evidence="3 7" id="KW-1134">Transmembrane beta strand</keyword>
<keyword evidence="2 7" id="KW-0813">Transport</keyword>
<dbReference type="Pfam" id="PF07715">
    <property type="entry name" value="Plug"/>
    <property type="match status" value="1"/>
</dbReference>
<dbReference type="InterPro" id="IPR023996">
    <property type="entry name" value="TonB-dep_OMP_SusC/RagA"/>
</dbReference>
<proteinExistence type="inferred from homology"/>
<dbReference type="FunFam" id="2.60.40.1120:FF:000003">
    <property type="entry name" value="Outer membrane protein Omp121"/>
    <property type="match status" value="1"/>
</dbReference>
<dbReference type="InterPro" id="IPR039426">
    <property type="entry name" value="TonB-dep_rcpt-like"/>
</dbReference>
<accession>A0A0H4PEL4</accession>
<dbReference type="PATRIC" id="fig|320787.5.peg.3872"/>
<evidence type="ECO:0000256" key="4">
    <source>
        <dbReference type="ARBA" id="ARBA00022692"/>
    </source>
</evidence>
<dbReference type="Gene3D" id="2.170.130.10">
    <property type="entry name" value="TonB-dependent receptor, plug domain"/>
    <property type="match status" value="1"/>
</dbReference>
<keyword evidence="9" id="KW-0675">Receptor</keyword>
<dbReference type="PROSITE" id="PS52016">
    <property type="entry name" value="TONB_DEPENDENT_REC_3"/>
    <property type="match status" value="1"/>
</dbReference>
<dbReference type="SUPFAM" id="SSF49464">
    <property type="entry name" value="Carboxypeptidase regulatory domain-like"/>
    <property type="match status" value="1"/>
</dbReference>
<evidence type="ECO:0000313" key="10">
    <source>
        <dbReference type="Proteomes" id="UP000036520"/>
    </source>
</evidence>